<dbReference type="GO" id="GO:0005739">
    <property type="term" value="C:mitochondrion"/>
    <property type="evidence" value="ECO:0007669"/>
    <property type="project" value="TreeGrafter"/>
</dbReference>
<protein>
    <recommendedName>
        <fullName evidence="7">3-demethylubiquinol 3-O-methyltransferase</fullName>
    </recommendedName>
</protein>
<keyword evidence="4" id="KW-0949">S-adenosyl-L-methionine</keyword>
<keyword evidence="1" id="KW-0489">Methyltransferase</keyword>
<dbReference type="InterPro" id="IPR029063">
    <property type="entry name" value="SAM-dependent_MTases_sf"/>
</dbReference>
<evidence type="ECO:0000313" key="5">
    <source>
        <dbReference type="EMBL" id="CAG9323109.1"/>
    </source>
</evidence>
<dbReference type="SUPFAM" id="SSF53335">
    <property type="entry name" value="S-adenosyl-L-methionine-dependent methyltransferases"/>
    <property type="match status" value="1"/>
</dbReference>
<dbReference type="Pfam" id="PF13489">
    <property type="entry name" value="Methyltransf_23"/>
    <property type="match status" value="1"/>
</dbReference>
<comment type="caution">
    <text evidence="5">The sequence shown here is derived from an EMBL/GenBank/DDBJ whole genome shotgun (WGS) entry which is preliminary data.</text>
</comment>
<evidence type="ECO:0000256" key="4">
    <source>
        <dbReference type="ARBA" id="ARBA00022691"/>
    </source>
</evidence>
<gene>
    <name evidence="5" type="ORF">BSTOLATCC_MIC33011</name>
</gene>
<evidence type="ECO:0008006" key="7">
    <source>
        <dbReference type="Google" id="ProtNLM"/>
    </source>
</evidence>
<proteinExistence type="predicted"/>
<name>A0AAU9J4F4_9CILI</name>
<dbReference type="EMBL" id="CAJZBQ010000033">
    <property type="protein sequence ID" value="CAG9323109.1"/>
    <property type="molecule type" value="Genomic_DNA"/>
</dbReference>
<dbReference type="Proteomes" id="UP001162131">
    <property type="component" value="Unassembled WGS sequence"/>
</dbReference>
<evidence type="ECO:0000313" key="6">
    <source>
        <dbReference type="Proteomes" id="UP001162131"/>
    </source>
</evidence>
<dbReference type="GO" id="GO:0061542">
    <property type="term" value="F:3-demethylubiquinol 3-O-methyltransferase activity"/>
    <property type="evidence" value="ECO:0007669"/>
    <property type="project" value="InterPro"/>
</dbReference>
<accession>A0AAU9J4F4</accession>
<reference evidence="5" key="1">
    <citation type="submission" date="2021-09" db="EMBL/GenBank/DDBJ databases">
        <authorList>
            <consortium name="AG Swart"/>
            <person name="Singh M."/>
            <person name="Singh A."/>
            <person name="Seah K."/>
            <person name="Emmerich C."/>
        </authorList>
    </citation>
    <scope>NUCLEOTIDE SEQUENCE</scope>
    <source>
        <strain evidence="5">ATCC30299</strain>
    </source>
</reference>
<organism evidence="5 6">
    <name type="scientific">Blepharisma stoltei</name>
    <dbReference type="NCBI Taxonomy" id="1481888"/>
    <lineage>
        <taxon>Eukaryota</taxon>
        <taxon>Sar</taxon>
        <taxon>Alveolata</taxon>
        <taxon>Ciliophora</taxon>
        <taxon>Postciliodesmatophora</taxon>
        <taxon>Heterotrichea</taxon>
        <taxon>Heterotrichida</taxon>
        <taxon>Blepharismidae</taxon>
        <taxon>Blepharisma</taxon>
    </lineage>
</organism>
<keyword evidence="6" id="KW-1185">Reference proteome</keyword>
<keyword evidence="2" id="KW-0808">Transferase</keyword>
<dbReference type="InterPro" id="IPR010233">
    <property type="entry name" value="UbiG_MeTrfase"/>
</dbReference>
<dbReference type="PANTHER" id="PTHR43464:SF19">
    <property type="entry name" value="UBIQUINONE BIOSYNTHESIS O-METHYLTRANSFERASE, MITOCHONDRIAL"/>
    <property type="match status" value="1"/>
</dbReference>
<dbReference type="Gene3D" id="3.40.50.150">
    <property type="entry name" value="Vaccinia Virus protein VP39"/>
    <property type="match status" value="1"/>
</dbReference>
<evidence type="ECO:0000256" key="2">
    <source>
        <dbReference type="ARBA" id="ARBA00022679"/>
    </source>
</evidence>
<evidence type="ECO:0000256" key="3">
    <source>
        <dbReference type="ARBA" id="ARBA00022688"/>
    </source>
</evidence>
<dbReference type="NCBIfam" id="TIGR01983">
    <property type="entry name" value="UbiG"/>
    <property type="match status" value="1"/>
</dbReference>
<dbReference type="AlphaFoldDB" id="A0AAU9J4F4"/>
<dbReference type="CDD" id="cd02440">
    <property type="entry name" value="AdoMet_MTases"/>
    <property type="match status" value="1"/>
</dbReference>
<dbReference type="PANTHER" id="PTHR43464">
    <property type="entry name" value="METHYLTRANSFERASE"/>
    <property type="match status" value="1"/>
</dbReference>
<dbReference type="GO" id="GO:0010420">
    <property type="term" value="F:polyprenyldihydroxybenzoate methyltransferase activity"/>
    <property type="evidence" value="ECO:0007669"/>
    <property type="project" value="InterPro"/>
</dbReference>
<keyword evidence="3" id="KW-0831">Ubiquinone biosynthesis</keyword>
<dbReference type="GO" id="GO:0032259">
    <property type="term" value="P:methylation"/>
    <property type="evidence" value="ECO:0007669"/>
    <property type="project" value="UniProtKB-KW"/>
</dbReference>
<evidence type="ECO:0000256" key="1">
    <source>
        <dbReference type="ARBA" id="ARBA00022603"/>
    </source>
</evidence>
<sequence length="240" mass="27001">MLSTFRILRRLSTVDPSEKLIFASYKWWSSNDALHPYTDVRINFIKNCLGLSGPKPFANMKILDVGCGGGLITERLARLGGTVVGIDPTPEAIDVAQDHLPTHLKDKVQYRNCEVVDVEGTYDLVIASEVLEHVNSPDVFVKQVADKAIPGGSVILTTVNRTIESYLLAIYAAENVLGIVEPGTHSWDKFITIEEFKELCRNANLDPQELKGWFLDYLRFKAFEVDYERLGYMCRCIKLS</sequence>